<reference evidence="3 4" key="1">
    <citation type="submission" date="2024-09" db="EMBL/GenBank/DDBJ databases">
        <authorList>
            <person name="Sun Q."/>
            <person name="Mori K."/>
        </authorList>
    </citation>
    <scope>NUCLEOTIDE SEQUENCE [LARGE SCALE GENOMIC DNA]</scope>
    <source>
        <strain evidence="3 4">JCM 9626</strain>
    </source>
</reference>
<feature type="transmembrane region" description="Helical" evidence="2">
    <location>
        <begin position="44"/>
        <end position="67"/>
    </location>
</feature>
<name>A0ABV5K3Z1_9ACTN</name>
<dbReference type="RefSeq" id="WP_140008768.1">
    <property type="nucleotide sequence ID" value="NZ_JBHMDG010000001.1"/>
</dbReference>
<sequence>MTTDDPREAAARATLTRWADQAPTHDLLDGVRRELAGRRRHTRAYWAAGLATVGAGAAALALVAVLASSGGSDRAVSPADTPSDTPSATPSPDEDAVVDLALPDPSSKLALEILDYGLRQGAASYSGVSAGPDDTDLVVYRVAGPGADRFDAAVRRRAGTTPVEIVDSRYTYDELSEVGDALEAESDLAGDGPAVTLVSYSVGNGNGLIAYVEGPAAADPAALGDLGDRLSRQYDVRVVVRPVSEAPGA</sequence>
<feature type="compositionally biased region" description="Low complexity" evidence="1">
    <location>
        <begin position="71"/>
        <end position="91"/>
    </location>
</feature>
<evidence type="ECO:0000256" key="2">
    <source>
        <dbReference type="SAM" id="Phobius"/>
    </source>
</evidence>
<evidence type="ECO:0000313" key="3">
    <source>
        <dbReference type="EMBL" id="MFB9311471.1"/>
    </source>
</evidence>
<dbReference type="EMBL" id="JBHMDG010000001">
    <property type="protein sequence ID" value="MFB9311471.1"/>
    <property type="molecule type" value="Genomic_DNA"/>
</dbReference>
<dbReference type="Proteomes" id="UP001589750">
    <property type="component" value="Unassembled WGS sequence"/>
</dbReference>
<gene>
    <name evidence="3" type="ORF">ACFFRI_00320</name>
</gene>
<keyword evidence="2" id="KW-1133">Transmembrane helix</keyword>
<organism evidence="3 4">
    <name type="scientific">Nocardioides plantarum</name>
    <dbReference type="NCBI Taxonomy" id="29299"/>
    <lineage>
        <taxon>Bacteria</taxon>
        <taxon>Bacillati</taxon>
        <taxon>Actinomycetota</taxon>
        <taxon>Actinomycetes</taxon>
        <taxon>Propionibacteriales</taxon>
        <taxon>Nocardioidaceae</taxon>
        <taxon>Nocardioides</taxon>
    </lineage>
</organism>
<keyword evidence="2" id="KW-0812">Transmembrane</keyword>
<keyword evidence="2" id="KW-0472">Membrane</keyword>
<feature type="region of interest" description="Disordered" evidence="1">
    <location>
        <begin position="71"/>
        <end position="94"/>
    </location>
</feature>
<keyword evidence="4" id="KW-1185">Reference proteome</keyword>
<accession>A0ABV5K3Z1</accession>
<evidence type="ECO:0000313" key="4">
    <source>
        <dbReference type="Proteomes" id="UP001589750"/>
    </source>
</evidence>
<protein>
    <submittedName>
        <fullName evidence="3">Uncharacterized protein</fullName>
    </submittedName>
</protein>
<evidence type="ECO:0000256" key="1">
    <source>
        <dbReference type="SAM" id="MobiDB-lite"/>
    </source>
</evidence>
<comment type="caution">
    <text evidence="3">The sequence shown here is derived from an EMBL/GenBank/DDBJ whole genome shotgun (WGS) entry which is preliminary data.</text>
</comment>
<proteinExistence type="predicted"/>